<dbReference type="Proteomes" id="UP000234857">
    <property type="component" value="Unassembled WGS sequence"/>
</dbReference>
<comment type="similarity">
    <text evidence="1">Belongs to the class IV-like SAM-binding methyltransferase superfamily. RNA methyltransferase TrmH family.</text>
</comment>
<dbReference type="AlphaFoldDB" id="A0A2N5ZGA4"/>
<evidence type="ECO:0000256" key="1">
    <source>
        <dbReference type="ARBA" id="ARBA00007228"/>
    </source>
</evidence>
<evidence type="ECO:0000256" key="3">
    <source>
        <dbReference type="ARBA" id="ARBA00022679"/>
    </source>
</evidence>
<dbReference type="SUPFAM" id="SSF75217">
    <property type="entry name" value="alpha/beta knot"/>
    <property type="match status" value="1"/>
</dbReference>
<keyword evidence="2 5" id="KW-0489">Methyltransferase</keyword>
<dbReference type="PANTHER" id="PTHR43191">
    <property type="entry name" value="RRNA METHYLTRANSFERASE 3"/>
    <property type="match status" value="1"/>
</dbReference>
<protein>
    <submittedName>
        <fullName evidence="5">23S rRNA (Guanosine(2251)-2'-O)-methyltransferase RlmB</fullName>
    </submittedName>
</protein>
<dbReference type="SMART" id="SM00967">
    <property type="entry name" value="SpoU_sub_bind"/>
    <property type="match status" value="1"/>
</dbReference>
<feature type="domain" description="RNA 2-O ribose methyltransferase substrate binding" evidence="4">
    <location>
        <begin position="34"/>
        <end position="110"/>
    </location>
</feature>
<proteinExistence type="inferred from homology"/>
<name>A0A2N5ZGA4_MUIH1</name>
<dbReference type="PANTHER" id="PTHR43191:SF2">
    <property type="entry name" value="RRNA METHYLTRANSFERASE 3, MITOCHONDRIAL"/>
    <property type="match status" value="1"/>
</dbReference>
<dbReference type="GO" id="GO:0008173">
    <property type="term" value="F:RNA methyltransferase activity"/>
    <property type="evidence" value="ECO:0007669"/>
    <property type="project" value="InterPro"/>
</dbReference>
<dbReference type="InterPro" id="IPR051259">
    <property type="entry name" value="rRNA_Methyltransferase"/>
</dbReference>
<dbReference type="GO" id="GO:0032259">
    <property type="term" value="P:methylation"/>
    <property type="evidence" value="ECO:0007669"/>
    <property type="project" value="UniProtKB-KW"/>
</dbReference>
<dbReference type="SUPFAM" id="SSF55315">
    <property type="entry name" value="L30e-like"/>
    <property type="match status" value="1"/>
</dbReference>
<evidence type="ECO:0000256" key="2">
    <source>
        <dbReference type="ARBA" id="ARBA00022603"/>
    </source>
</evidence>
<dbReference type="InterPro" id="IPR029026">
    <property type="entry name" value="tRNA_m1G_MTases_N"/>
</dbReference>
<dbReference type="InterPro" id="IPR013123">
    <property type="entry name" value="SpoU_subst-bd"/>
</dbReference>
<accession>A0A2N5ZGA4</accession>
<evidence type="ECO:0000313" key="6">
    <source>
        <dbReference type="Proteomes" id="UP000234857"/>
    </source>
</evidence>
<organism evidence="5 6">
    <name type="scientific">Muiribacterium halophilum</name>
    <dbReference type="NCBI Taxonomy" id="2053465"/>
    <lineage>
        <taxon>Bacteria</taxon>
        <taxon>Candidatus Muiribacteriota</taxon>
        <taxon>Candidatus Muiribacteriia</taxon>
        <taxon>Candidatus Muiribacteriales</taxon>
        <taxon>Candidatus Muiribacteriaceae</taxon>
        <taxon>Candidatus Muiribacterium</taxon>
    </lineage>
</organism>
<dbReference type="EMBL" id="PKTG01000083">
    <property type="protein sequence ID" value="PLX17735.1"/>
    <property type="molecule type" value="Genomic_DNA"/>
</dbReference>
<dbReference type="Pfam" id="PF22435">
    <property type="entry name" value="MRM3-like_sub_bind"/>
    <property type="match status" value="1"/>
</dbReference>
<dbReference type="GO" id="GO:0003723">
    <property type="term" value="F:RNA binding"/>
    <property type="evidence" value="ECO:0007669"/>
    <property type="project" value="InterPro"/>
</dbReference>
<keyword evidence="3 5" id="KW-0808">Transferase</keyword>
<dbReference type="InterPro" id="IPR053888">
    <property type="entry name" value="MRM3-like_sub_bind"/>
</dbReference>
<sequence>MEKIRPITNPRNNLIRFIRSLKKKRTREEKCKFLIEGINSIKEALKTDIEIPYFVYSLDLYRVSGGKELIEDLQQRGERLLLVSEAIFNKLSETKTPQGILAVPSRLKWEEKNIMEAKKSFVFVLVGIQDPGNMGTVVRISDALAMDGIIVSEDSVDHYNPKTVRSTMGAIFRMPIYKTDDIREYLKKMKDNGFKIISTTLSDRSQVHDSPDYSSMDKIAIIMGNEANGIPEDICEFSDLQVKIPILGKIDSLNIGVSAGIISYEVIRQKGWRPVNGDKE</sequence>
<dbReference type="Pfam" id="PF00588">
    <property type="entry name" value="SpoU_methylase"/>
    <property type="match status" value="1"/>
</dbReference>
<dbReference type="InterPro" id="IPR029064">
    <property type="entry name" value="Ribosomal_eL30-like_sf"/>
</dbReference>
<evidence type="ECO:0000259" key="4">
    <source>
        <dbReference type="SMART" id="SM00967"/>
    </source>
</evidence>
<dbReference type="GO" id="GO:0006396">
    <property type="term" value="P:RNA processing"/>
    <property type="evidence" value="ECO:0007669"/>
    <property type="project" value="InterPro"/>
</dbReference>
<dbReference type="GO" id="GO:0005737">
    <property type="term" value="C:cytoplasm"/>
    <property type="evidence" value="ECO:0007669"/>
    <property type="project" value="UniProtKB-ARBA"/>
</dbReference>
<dbReference type="Gene3D" id="3.30.1330.30">
    <property type="match status" value="1"/>
</dbReference>
<dbReference type="InterPro" id="IPR029028">
    <property type="entry name" value="Alpha/beta_knot_MTases"/>
</dbReference>
<comment type="caution">
    <text evidence="5">The sequence shown here is derived from an EMBL/GenBank/DDBJ whole genome shotgun (WGS) entry which is preliminary data.</text>
</comment>
<dbReference type="CDD" id="cd18095">
    <property type="entry name" value="SpoU-like_rRNA-MTase"/>
    <property type="match status" value="1"/>
</dbReference>
<reference evidence="5 6" key="1">
    <citation type="submission" date="2017-11" db="EMBL/GenBank/DDBJ databases">
        <title>Genome-resolved metagenomics identifies genetic mobility, metabolic interactions, and unexpected diversity in perchlorate-reducing communities.</title>
        <authorList>
            <person name="Barnum T.P."/>
            <person name="Figueroa I.A."/>
            <person name="Carlstrom C.I."/>
            <person name="Lucas L.N."/>
            <person name="Engelbrektson A.L."/>
            <person name="Coates J.D."/>
        </authorList>
    </citation>
    <scope>NUCLEOTIDE SEQUENCE [LARGE SCALE GENOMIC DNA]</scope>
    <source>
        <strain evidence="5">BM706</strain>
    </source>
</reference>
<gene>
    <name evidence="5" type="ORF">C0601_06810</name>
</gene>
<evidence type="ECO:0000313" key="5">
    <source>
        <dbReference type="EMBL" id="PLX17735.1"/>
    </source>
</evidence>
<dbReference type="InterPro" id="IPR001537">
    <property type="entry name" value="SpoU_MeTrfase"/>
</dbReference>
<dbReference type="Gene3D" id="3.40.1280.10">
    <property type="match status" value="1"/>
</dbReference>